<evidence type="ECO:0008006" key="3">
    <source>
        <dbReference type="Google" id="ProtNLM"/>
    </source>
</evidence>
<evidence type="ECO:0000313" key="1">
    <source>
        <dbReference type="EMBL" id="QDS98818.1"/>
    </source>
</evidence>
<sequence length="150" mass="15424">MSTLLSINQVSVGHASIGRASVLGAVLVLACCGCGNQNVLGKVVVEGLITLDGEPIPNGEIRFYPSGDTHGPVSGAPIKDGKYVAKGKGGVPIGTHHVDIRAFRADKNAAADPEGGPAEQYLPAKFNTETSLTATIEPSTTSLDFPLKSE</sequence>
<dbReference type="EMBL" id="CP036263">
    <property type="protein sequence ID" value="QDS98818.1"/>
    <property type="molecule type" value="Genomic_DNA"/>
</dbReference>
<dbReference type="KEGG" id="amob:HG15A2_21030"/>
<reference evidence="1 2" key="1">
    <citation type="submission" date="2019-02" db="EMBL/GenBank/DDBJ databases">
        <title>Deep-cultivation of Planctomycetes and their phenomic and genomic characterization uncovers novel biology.</title>
        <authorList>
            <person name="Wiegand S."/>
            <person name="Jogler M."/>
            <person name="Boedeker C."/>
            <person name="Pinto D."/>
            <person name="Vollmers J."/>
            <person name="Rivas-Marin E."/>
            <person name="Kohn T."/>
            <person name="Peeters S.H."/>
            <person name="Heuer A."/>
            <person name="Rast P."/>
            <person name="Oberbeckmann S."/>
            <person name="Bunk B."/>
            <person name="Jeske O."/>
            <person name="Meyerdierks A."/>
            <person name="Storesund J.E."/>
            <person name="Kallscheuer N."/>
            <person name="Luecker S."/>
            <person name="Lage O.M."/>
            <person name="Pohl T."/>
            <person name="Merkel B.J."/>
            <person name="Hornburger P."/>
            <person name="Mueller R.-W."/>
            <person name="Bruemmer F."/>
            <person name="Labrenz M."/>
            <person name="Spormann A.M."/>
            <person name="Op den Camp H."/>
            <person name="Overmann J."/>
            <person name="Amann R."/>
            <person name="Jetten M.S.M."/>
            <person name="Mascher T."/>
            <person name="Medema M.H."/>
            <person name="Devos D.P."/>
            <person name="Kaster A.-K."/>
            <person name="Ovreas L."/>
            <person name="Rohde M."/>
            <person name="Galperin M.Y."/>
            <person name="Jogler C."/>
        </authorList>
    </citation>
    <scope>NUCLEOTIDE SEQUENCE [LARGE SCALE GENOMIC DNA]</scope>
    <source>
        <strain evidence="1 2">HG15A2</strain>
    </source>
</reference>
<dbReference type="AlphaFoldDB" id="A0A517MVB6"/>
<gene>
    <name evidence="1" type="ORF">HG15A2_21030</name>
</gene>
<dbReference type="RefSeq" id="WP_145060074.1">
    <property type="nucleotide sequence ID" value="NZ_CP036263.1"/>
</dbReference>
<dbReference type="Proteomes" id="UP000319852">
    <property type="component" value="Chromosome"/>
</dbReference>
<protein>
    <recommendedName>
        <fullName evidence="3">Carboxypeptidase regulatory-like domain-containing protein</fullName>
    </recommendedName>
</protein>
<accession>A0A517MVB6</accession>
<keyword evidence="2" id="KW-1185">Reference proteome</keyword>
<proteinExistence type="predicted"/>
<organism evidence="1 2">
    <name type="scientific">Adhaeretor mobilis</name>
    <dbReference type="NCBI Taxonomy" id="1930276"/>
    <lineage>
        <taxon>Bacteria</taxon>
        <taxon>Pseudomonadati</taxon>
        <taxon>Planctomycetota</taxon>
        <taxon>Planctomycetia</taxon>
        <taxon>Pirellulales</taxon>
        <taxon>Lacipirellulaceae</taxon>
        <taxon>Adhaeretor</taxon>
    </lineage>
</organism>
<dbReference type="OrthoDB" id="287681at2"/>
<evidence type="ECO:0000313" key="2">
    <source>
        <dbReference type="Proteomes" id="UP000319852"/>
    </source>
</evidence>
<name>A0A517MVB6_9BACT</name>